<reference evidence="2 3" key="2">
    <citation type="journal article" date="2019" name="Mol. Ecol. Resour.">
        <title>Improving Illumina assemblies with Hi-C and long reads: an example with the North African dromedary.</title>
        <authorList>
            <person name="Elbers J.P."/>
            <person name="Rogers M.F."/>
            <person name="Perelman P.L."/>
            <person name="Proskuryakova A.A."/>
            <person name="Serdyukova N.A."/>
            <person name="Johnson W.E."/>
            <person name="Horin P."/>
            <person name="Corander J."/>
            <person name="Murphy D."/>
            <person name="Burger P.A."/>
        </authorList>
    </citation>
    <scope>NUCLEOTIDE SEQUENCE [LARGE SCALE GENOMIC DNA]</scope>
    <source>
        <strain evidence="2">Drom800</strain>
        <tissue evidence="2">Blood</tissue>
    </source>
</reference>
<dbReference type="AlphaFoldDB" id="A0A5N4C1L7"/>
<proteinExistence type="predicted"/>
<comment type="caution">
    <text evidence="2">The sequence shown here is derived from an EMBL/GenBank/DDBJ whole genome shotgun (WGS) entry which is preliminary data.</text>
</comment>
<protein>
    <submittedName>
        <fullName evidence="2">Uncharacterized protein</fullName>
    </submittedName>
</protein>
<keyword evidence="1" id="KW-1133">Transmembrane helix</keyword>
<organism evidence="2 3">
    <name type="scientific">Camelus dromedarius</name>
    <name type="common">Dromedary</name>
    <name type="synonym">Arabian camel</name>
    <dbReference type="NCBI Taxonomy" id="9838"/>
    <lineage>
        <taxon>Eukaryota</taxon>
        <taxon>Metazoa</taxon>
        <taxon>Chordata</taxon>
        <taxon>Craniata</taxon>
        <taxon>Vertebrata</taxon>
        <taxon>Euteleostomi</taxon>
        <taxon>Mammalia</taxon>
        <taxon>Eutheria</taxon>
        <taxon>Laurasiatheria</taxon>
        <taxon>Artiodactyla</taxon>
        <taxon>Tylopoda</taxon>
        <taxon>Camelidae</taxon>
        <taxon>Camelus</taxon>
    </lineage>
</organism>
<keyword evidence="3" id="KW-1185">Reference proteome</keyword>
<evidence type="ECO:0000313" key="3">
    <source>
        <dbReference type="Proteomes" id="UP000299084"/>
    </source>
</evidence>
<keyword evidence="1" id="KW-0472">Membrane</keyword>
<feature type="transmembrane region" description="Helical" evidence="1">
    <location>
        <begin position="45"/>
        <end position="73"/>
    </location>
</feature>
<gene>
    <name evidence="2" type="ORF">Cadr_000003832</name>
</gene>
<accession>A0A5N4C1L7</accession>
<sequence length="238" mass="25948">MPPFLLSVYRYASQSPVCPLCLYLASLCVIIDLSCIHPSTYLVIVYLSVSVCLSAVCVVSVCTLLPSTCMAVICLPIRPLTRLSSILTISISVCCYYLSCLHPFIRFPVICLSLCLSSICRSAIYLSSPESIPCPCFSVTITVCVRLSVHPSVICISVYQLCLHFYVIIYLSSSVHPPSHAFICLCVHHTRSYISPFHHLCGHPLSTHPCIYPARTELCLASSPNVRACGPGRGLSGV</sequence>
<feature type="transmembrane region" description="Helical" evidence="1">
    <location>
        <begin position="80"/>
        <end position="99"/>
    </location>
</feature>
<evidence type="ECO:0000256" key="1">
    <source>
        <dbReference type="SAM" id="Phobius"/>
    </source>
</evidence>
<evidence type="ECO:0000313" key="2">
    <source>
        <dbReference type="EMBL" id="KAB1252763.1"/>
    </source>
</evidence>
<dbReference type="EMBL" id="JWIN03000037">
    <property type="protein sequence ID" value="KAB1252764.1"/>
    <property type="molecule type" value="Genomic_DNA"/>
</dbReference>
<keyword evidence="1" id="KW-0812">Transmembrane</keyword>
<reference evidence="2" key="1">
    <citation type="submission" date="2014-12" db="EMBL/GenBank/DDBJ databases">
        <authorList>
            <person name="Fitak R."/>
            <person name="Mohandesan E."/>
            <person name="Burger P.A."/>
            <person name="Jukka C."/>
        </authorList>
    </citation>
    <scope>NUCLEOTIDE SEQUENCE</scope>
    <source>
        <strain evidence="2">Drom800</strain>
        <tissue evidence="2">Blood</tissue>
    </source>
</reference>
<name>A0A5N4C1L7_CAMDR</name>
<dbReference type="EMBL" id="JWIN03000037">
    <property type="protein sequence ID" value="KAB1252763.1"/>
    <property type="molecule type" value="Genomic_DNA"/>
</dbReference>
<dbReference type="Proteomes" id="UP000299084">
    <property type="component" value="Unassembled WGS sequence"/>
</dbReference>